<proteinExistence type="predicted"/>
<evidence type="ECO:0000313" key="9">
    <source>
        <dbReference type="EMBL" id="HHS30348.1"/>
    </source>
</evidence>
<dbReference type="AlphaFoldDB" id="A0A7V6A5D8"/>
<dbReference type="InterPro" id="IPR001915">
    <property type="entry name" value="Peptidase_M48"/>
</dbReference>
<keyword evidence="6" id="KW-0482">Metalloprotease</keyword>
<dbReference type="Pfam" id="PF01435">
    <property type="entry name" value="Peptidase_M48"/>
    <property type="match status" value="1"/>
</dbReference>
<name>A0A7V6A5D8_9BACT</name>
<sequence>MMKKPGSWRQIVWLLIFTLLWGTTPAVGGLFSSLSTEKERELGEEFFLELNNNYPICTDPFVSSYINRLGHKLEAQLPPHPFKYRFYVLDDPSMNAFAVPGGYVFMNSGFIRLMDKEGELAGVLAHEISHIYARHMARMLDESKPVSIATLVGSLAAVLLGGPAAAALLVGSQAAGQAAMLKYSRDHEQEADDLGFKWLQKAGYDPRDMILAFKKLNKQRWYAGGQPPIYLSTHPHTDTRLVELANRLNMHADVLPKDHDNQEFQYFALKVDSLSGSPYQLLRRMTQAAIHEPNNPAYLYGKALALAKMDHPDEAMGALEQGLKLDPGNYFIRREMAIQYFERNRYQQALSLFQRLAQTQPHDETVLYYLGRIYQEQRQFADALSAMERVQSLNPAFVEVYQNLGTLYGEEGQLGLAHYYLGLHSLTSRALPTALFHFRKALVNLPLNDPHYARVKDQIARLEKMKVKVN</sequence>
<evidence type="ECO:0000256" key="4">
    <source>
        <dbReference type="ARBA" id="ARBA00022801"/>
    </source>
</evidence>
<dbReference type="GO" id="GO:0051603">
    <property type="term" value="P:proteolysis involved in protein catabolic process"/>
    <property type="evidence" value="ECO:0007669"/>
    <property type="project" value="TreeGrafter"/>
</dbReference>
<evidence type="ECO:0000259" key="8">
    <source>
        <dbReference type="Pfam" id="PF01435"/>
    </source>
</evidence>
<dbReference type="Gene3D" id="3.30.2010.10">
    <property type="entry name" value="Metalloproteases ('zincins'), catalytic domain"/>
    <property type="match status" value="1"/>
</dbReference>
<evidence type="ECO:0000256" key="2">
    <source>
        <dbReference type="ARBA" id="ARBA00022670"/>
    </source>
</evidence>
<evidence type="ECO:0000256" key="5">
    <source>
        <dbReference type="ARBA" id="ARBA00022833"/>
    </source>
</evidence>
<dbReference type="InterPro" id="IPR051156">
    <property type="entry name" value="Mito/Outer_Membr_Metalloprot"/>
</dbReference>
<feature type="domain" description="Peptidase M48" evidence="8">
    <location>
        <begin position="74"/>
        <end position="247"/>
    </location>
</feature>
<dbReference type="InterPro" id="IPR011990">
    <property type="entry name" value="TPR-like_helical_dom_sf"/>
</dbReference>
<dbReference type="PROSITE" id="PS50005">
    <property type="entry name" value="TPR"/>
    <property type="match status" value="2"/>
</dbReference>
<feature type="repeat" description="TPR" evidence="7">
    <location>
        <begin position="330"/>
        <end position="363"/>
    </location>
</feature>
<keyword evidence="7" id="KW-0802">TPR repeat</keyword>
<keyword evidence="5" id="KW-0862">Zinc</keyword>
<dbReference type="PANTHER" id="PTHR22726:SF1">
    <property type="entry name" value="METALLOENDOPEPTIDASE OMA1, MITOCHONDRIAL"/>
    <property type="match status" value="1"/>
</dbReference>
<dbReference type="SUPFAM" id="SSF48452">
    <property type="entry name" value="TPR-like"/>
    <property type="match status" value="1"/>
</dbReference>
<dbReference type="InterPro" id="IPR019734">
    <property type="entry name" value="TPR_rpt"/>
</dbReference>
<dbReference type="Pfam" id="PF14559">
    <property type="entry name" value="TPR_19"/>
    <property type="match status" value="1"/>
</dbReference>
<accession>A0A7V6A5D8</accession>
<dbReference type="SMART" id="SM00028">
    <property type="entry name" value="TPR"/>
    <property type="match status" value="4"/>
</dbReference>
<comment type="cofactor">
    <cofactor evidence="1">
        <name>Zn(2+)</name>
        <dbReference type="ChEBI" id="CHEBI:29105"/>
    </cofactor>
</comment>
<organism evidence="9">
    <name type="scientific">Desulfobacca acetoxidans</name>
    <dbReference type="NCBI Taxonomy" id="60893"/>
    <lineage>
        <taxon>Bacteria</taxon>
        <taxon>Pseudomonadati</taxon>
        <taxon>Thermodesulfobacteriota</taxon>
        <taxon>Desulfobaccia</taxon>
        <taxon>Desulfobaccales</taxon>
        <taxon>Desulfobaccaceae</taxon>
        <taxon>Desulfobacca</taxon>
    </lineage>
</organism>
<keyword evidence="4" id="KW-0378">Hydrolase</keyword>
<dbReference type="GO" id="GO:0046872">
    <property type="term" value="F:metal ion binding"/>
    <property type="evidence" value="ECO:0007669"/>
    <property type="project" value="UniProtKB-KW"/>
</dbReference>
<keyword evidence="2" id="KW-0645">Protease</keyword>
<dbReference type="CDD" id="cd07333">
    <property type="entry name" value="M48C_bepA_like"/>
    <property type="match status" value="1"/>
</dbReference>
<evidence type="ECO:0000256" key="7">
    <source>
        <dbReference type="PROSITE-ProRule" id="PRU00339"/>
    </source>
</evidence>
<evidence type="ECO:0000256" key="3">
    <source>
        <dbReference type="ARBA" id="ARBA00022723"/>
    </source>
</evidence>
<evidence type="ECO:0000256" key="1">
    <source>
        <dbReference type="ARBA" id="ARBA00001947"/>
    </source>
</evidence>
<gene>
    <name evidence="9" type="ORF">ENV52_11690</name>
</gene>
<feature type="repeat" description="TPR" evidence="7">
    <location>
        <begin position="364"/>
        <end position="397"/>
    </location>
</feature>
<dbReference type="GO" id="GO:0016020">
    <property type="term" value="C:membrane"/>
    <property type="evidence" value="ECO:0007669"/>
    <property type="project" value="TreeGrafter"/>
</dbReference>
<protein>
    <submittedName>
        <fullName evidence="9">Tetratricopeptide repeat protein</fullName>
    </submittedName>
</protein>
<dbReference type="GO" id="GO:0004222">
    <property type="term" value="F:metalloendopeptidase activity"/>
    <property type="evidence" value="ECO:0007669"/>
    <property type="project" value="InterPro"/>
</dbReference>
<keyword evidence="3" id="KW-0479">Metal-binding</keyword>
<reference evidence="9" key="1">
    <citation type="journal article" date="2020" name="mSystems">
        <title>Genome- and Community-Level Interaction Insights into Carbon Utilization and Element Cycling Functions of Hydrothermarchaeota in Hydrothermal Sediment.</title>
        <authorList>
            <person name="Zhou Z."/>
            <person name="Liu Y."/>
            <person name="Xu W."/>
            <person name="Pan J."/>
            <person name="Luo Z.H."/>
            <person name="Li M."/>
        </authorList>
    </citation>
    <scope>NUCLEOTIDE SEQUENCE [LARGE SCALE GENOMIC DNA]</scope>
    <source>
        <strain evidence="9">SpSt-767</strain>
    </source>
</reference>
<dbReference type="Gene3D" id="1.25.40.10">
    <property type="entry name" value="Tetratricopeptide repeat domain"/>
    <property type="match status" value="1"/>
</dbReference>
<dbReference type="EMBL" id="DTGR01000183">
    <property type="protein sequence ID" value="HHS30348.1"/>
    <property type="molecule type" value="Genomic_DNA"/>
</dbReference>
<evidence type="ECO:0000256" key="6">
    <source>
        <dbReference type="ARBA" id="ARBA00023049"/>
    </source>
</evidence>
<dbReference type="Pfam" id="PF13181">
    <property type="entry name" value="TPR_8"/>
    <property type="match status" value="1"/>
</dbReference>
<comment type="caution">
    <text evidence="9">The sequence shown here is derived from an EMBL/GenBank/DDBJ whole genome shotgun (WGS) entry which is preliminary data.</text>
</comment>
<dbReference type="PANTHER" id="PTHR22726">
    <property type="entry name" value="METALLOENDOPEPTIDASE OMA1"/>
    <property type="match status" value="1"/>
</dbReference>